<dbReference type="AlphaFoldDB" id="A0A5J5EBW5"/>
<dbReference type="OrthoDB" id="5424207at2759"/>
<comment type="caution">
    <text evidence="14">The sequence shown here is derived from an EMBL/GenBank/DDBJ whole genome shotgun (WGS) entry which is preliminary data.</text>
</comment>
<dbReference type="GO" id="GO:0042254">
    <property type="term" value="P:ribosome biogenesis"/>
    <property type="evidence" value="ECO:0007669"/>
    <property type="project" value="UniProtKB-KW"/>
</dbReference>
<dbReference type="GO" id="GO:0005524">
    <property type="term" value="F:ATP binding"/>
    <property type="evidence" value="ECO:0007669"/>
    <property type="project" value="UniProtKB-KW"/>
</dbReference>
<dbReference type="InterPro" id="IPR011545">
    <property type="entry name" value="DEAD/DEAH_box_helicase_dom"/>
</dbReference>
<sequence>FQNMNLSRPILRGLANVGFTTPTPTQQKAIPVALSGKDVVGGAQTGSGKTAAFIVPILERLLYRPKKVPTTRLTRVLILCPRVAVKLATYTDIKFALAVGGLSLKVQEAELKKRPEVVIATPGRFID</sequence>
<evidence type="ECO:0000256" key="2">
    <source>
        <dbReference type="ARBA" id="ARBA00012552"/>
    </source>
</evidence>
<evidence type="ECO:0000256" key="11">
    <source>
        <dbReference type="PROSITE-ProRule" id="PRU00552"/>
    </source>
</evidence>
<keyword evidence="9" id="KW-0539">Nucleus</keyword>
<evidence type="ECO:0000256" key="8">
    <source>
        <dbReference type="ARBA" id="ARBA00022884"/>
    </source>
</evidence>
<dbReference type="GO" id="GO:0010467">
    <property type="term" value="P:gene expression"/>
    <property type="evidence" value="ECO:0007669"/>
    <property type="project" value="UniProtKB-ARBA"/>
</dbReference>
<protein>
    <recommendedName>
        <fullName evidence="2">RNA helicase</fullName>
        <ecNumber evidence="2">3.6.4.13</ecNumber>
    </recommendedName>
</protein>
<evidence type="ECO:0000256" key="6">
    <source>
        <dbReference type="ARBA" id="ARBA00022806"/>
    </source>
</evidence>
<name>A0A5J5EBW5_9PEZI</name>
<dbReference type="InterPro" id="IPR050079">
    <property type="entry name" value="DEAD_box_RNA_helicase"/>
</dbReference>
<dbReference type="Proteomes" id="UP000326924">
    <property type="component" value="Unassembled WGS sequence"/>
</dbReference>
<dbReference type="InParanoid" id="A0A5J5EBW5"/>
<dbReference type="SUPFAM" id="SSF52540">
    <property type="entry name" value="P-loop containing nucleoside triphosphate hydrolases"/>
    <property type="match status" value="1"/>
</dbReference>
<dbReference type="InterPro" id="IPR014014">
    <property type="entry name" value="RNA_helicase_DEAD_Q_motif"/>
</dbReference>
<keyword evidence="7" id="KW-0067">ATP-binding</keyword>
<keyword evidence="6" id="KW-0347">Helicase</keyword>
<feature type="short sequence motif" description="Q motif" evidence="11">
    <location>
        <begin position="1"/>
        <end position="27"/>
    </location>
</feature>
<evidence type="ECO:0000256" key="3">
    <source>
        <dbReference type="ARBA" id="ARBA00022517"/>
    </source>
</evidence>
<gene>
    <name evidence="14" type="ORF">FN846DRAFT_753670</name>
</gene>
<proteinExistence type="predicted"/>
<dbReference type="InterPro" id="IPR027417">
    <property type="entry name" value="P-loop_NTPase"/>
</dbReference>
<dbReference type="EMBL" id="VXIS01000515">
    <property type="protein sequence ID" value="KAA8893052.1"/>
    <property type="molecule type" value="Genomic_DNA"/>
</dbReference>
<keyword evidence="4" id="KW-0547">Nucleotide-binding</keyword>
<evidence type="ECO:0000256" key="9">
    <source>
        <dbReference type="ARBA" id="ARBA00023242"/>
    </source>
</evidence>
<keyword evidence="5 14" id="KW-0378">Hydrolase</keyword>
<organism evidence="14 15">
    <name type="scientific">Sphaerosporella brunnea</name>
    <dbReference type="NCBI Taxonomy" id="1250544"/>
    <lineage>
        <taxon>Eukaryota</taxon>
        <taxon>Fungi</taxon>
        <taxon>Dikarya</taxon>
        <taxon>Ascomycota</taxon>
        <taxon>Pezizomycotina</taxon>
        <taxon>Pezizomycetes</taxon>
        <taxon>Pezizales</taxon>
        <taxon>Pyronemataceae</taxon>
        <taxon>Sphaerosporella</taxon>
    </lineage>
</organism>
<keyword evidence="8" id="KW-0694">RNA-binding</keyword>
<dbReference type="GO" id="GO:0003723">
    <property type="term" value="F:RNA binding"/>
    <property type="evidence" value="ECO:0007669"/>
    <property type="project" value="UniProtKB-KW"/>
</dbReference>
<feature type="domain" description="DEAD-box RNA helicase Q" evidence="13">
    <location>
        <begin position="1"/>
        <end position="27"/>
    </location>
</feature>
<dbReference type="PANTHER" id="PTHR47959">
    <property type="entry name" value="ATP-DEPENDENT RNA HELICASE RHLE-RELATED"/>
    <property type="match status" value="1"/>
</dbReference>
<dbReference type="Pfam" id="PF00270">
    <property type="entry name" value="DEAD"/>
    <property type="match status" value="1"/>
</dbReference>
<evidence type="ECO:0000256" key="7">
    <source>
        <dbReference type="ARBA" id="ARBA00022840"/>
    </source>
</evidence>
<dbReference type="InterPro" id="IPR014001">
    <property type="entry name" value="Helicase_ATP-bd"/>
</dbReference>
<evidence type="ECO:0000256" key="5">
    <source>
        <dbReference type="ARBA" id="ARBA00022801"/>
    </source>
</evidence>
<feature type="non-terminal residue" evidence="14">
    <location>
        <position position="1"/>
    </location>
</feature>
<reference evidence="14 15" key="1">
    <citation type="submission" date="2019-09" db="EMBL/GenBank/DDBJ databases">
        <title>Draft genome of the ectomycorrhizal ascomycete Sphaerosporella brunnea.</title>
        <authorList>
            <consortium name="DOE Joint Genome Institute"/>
            <person name="Benucci G.M."/>
            <person name="Marozzi G."/>
            <person name="Antonielli L."/>
            <person name="Sanchez S."/>
            <person name="Marco P."/>
            <person name="Wang X."/>
            <person name="Falini L.B."/>
            <person name="Barry K."/>
            <person name="Haridas S."/>
            <person name="Lipzen A."/>
            <person name="Labutti K."/>
            <person name="Grigoriev I.V."/>
            <person name="Murat C."/>
            <person name="Martin F."/>
            <person name="Albertini E."/>
            <person name="Donnini D."/>
            <person name="Bonito G."/>
        </authorList>
    </citation>
    <scope>NUCLEOTIDE SEQUENCE [LARGE SCALE GENOMIC DNA]</scope>
    <source>
        <strain evidence="14 15">Sb_GMNB300</strain>
    </source>
</reference>
<evidence type="ECO:0000256" key="10">
    <source>
        <dbReference type="ARBA" id="ARBA00047984"/>
    </source>
</evidence>
<dbReference type="EC" id="3.6.4.13" evidence="2"/>
<keyword evidence="3" id="KW-0690">Ribosome biogenesis</keyword>
<dbReference type="GO" id="GO:0016787">
    <property type="term" value="F:hydrolase activity"/>
    <property type="evidence" value="ECO:0007669"/>
    <property type="project" value="UniProtKB-KW"/>
</dbReference>
<dbReference type="PANTHER" id="PTHR47959:SF1">
    <property type="entry name" value="ATP-DEPENDENT RNA HELICASE DBPA"/>
    <property type="match status" value="1"/>
</dbReference>
<evidence type="ECO:0000256" key="1">
    <source>
        <dbReference type="ARBA" id="ARBA00004123"/>
    </source>
</evidence>
<keyword evidence="15" id="KW-1185">Reference proteome</keyword>
<comment type="subcellular location">
    <subcellularLocation>
        <location evidence="1">Nucleus</location>
    </subcellularLocation>
</comment>
<dbReference type="GO" id="GO:0005634">
    <property type="term" value="C:nucleus"/>
    <property type="evidence" value="ECO:0007669"/>
    <property type="project" value="UniProtKB-SubCell"/>
</dbReference>
<evidence type="ECO:0000256" key="4">
    <source>
        <dbReference type="ARBA" id="ARBA00022741"/>
    </source>
</evidence>
<evidence type="ECO:0000313" key="15">
    <source>
        <dbReference type="Proteomes" id="UP000326924"/>
    </source>
</evidence>
<accession>A0A5J5EBW5</accession>
<dbReference type="PROSITE" id="PS51192">
    <property type="entry name" value="HELICASE_ATP_BIND_1"/>
    <property type="match status" value="1"/>
</dbReference>
<feature type="non-terminal residue" evidence="14">
    <location>
        <position position="127"/>
    </location>
</feature>
<dbReference type="GO" id="GO:0005829">
    <property type="term" value="C:cytosol"/>
    <property type="evidence" value="ECO:0007669"/>
    <property type="project" value="TreeGrafter"/>
</dbReference>
<evidence type="ECO:0000259" key="13">
    <source>
        <dbReference type="PROSITE" id="PS51195"/>
    </source>
</evidence>
<dbReference type="Gene3D" id="3.40.50.300">
    <property type="entry name" value="P-loop containing nucleotide triphosphate hydrolases"/>
    <property type="match status" value="1"/>
</dbReference>
<evidence type="ECO:0000313" key="14">
    <source>
        <dbReference type="EMBL" id="KAA8893052.1"/>
    </source>
</evidence>
<dbReference type="GO" id="GO:0003724">
    <property type="term" value="F:RNA helicase activity"/>
    <property type="evidence" value="ECO:0007669"/>
    <property type="project" value="UniProtKB-EC"/>
</dbReference>
<feature type="domain" description="Helicase ATP-binding" evidence="12">
    <location>
        <begin position="30"/>
        <end position="127"/>
    </location>
</feature>
<comment type="catalytic activity">
    <reaction evidence="10">
        <text>ATP + H2O = ADP + phosphate + H(+)</text>
        <dbReference type="Rhea" id="RHEA:13065"/>
        <dbReference type="ChEBI" id="CHEBI:15377"/>
        <dbReference type="ChEBI" id="CHEBI:15378"/>
        <dbReference type="ChEBI" id="CHEBI:30616"/>
        <dbReference type="ChEBI" id="CHEBI:43474"/>
        <dbReference type="ChEBI" id="CHEBI:456216"/>
        <dbReference type="EC" id="3.6.4.13"/>
    </reaction>
</comment>
<evidence type="ECO:0000259" key="12">
    <source>
        <dbReference type="PROSITE" id="PS51192"/>
    </source>
</evidence>
<dbReference type="PROSITE" id="PS51195">
    <property type="entry name" value="Q_MOTIF"/>
    <property type="match status" value="1"/>
</dbReference>